<name>A0A1I2HRL0_9BACT</name>
<dbReference type="Proteomes" id="UP000199513">
    <property type="component" value="Unassembled WGS sequence"/>
</dbReference>
<dbReference type="RefSeq" id="WP_091546854.1">
    <property type="nucleotide sequence ID" value="NZ_FONY01000025.1"/>
</dbReference>
<gene>
    <name evidence="1" type="ORF">SAMN04488541_102563</name>
</gene>
<dbReference type="EMBL" id="FONY01000025">
    <property type="protein sequence ID" value="SFF31970.1"/>
    <property type="molecule type" value="Genomic_DNA"/>
</dbReference>
<sequence length="140" mass="16222">MKTIIDLPKDIQKLGKELKEKKNQLLRNVGIVAANHFQANITGGKDIDDNAMVKRNPEFTNRQGRGLLIKSGKLRRSIRVASISADTVTIAAKEPYAQIHNEGGQIDISPKMRRFFFRLRWSFDQRKGYKARRYVCWEKY</sequence>
<accession>A0A1I2HRL0</accession>
<protein>
    <submittedName>
        <fullName evidence="1">Phage virion morphogenesis family protein</fullName>
    </submittedName>
</protein>
<dbReference type="AlphaFoldDB" id="A0A1I2HRL0"/>
<keyword evidence="2" id="KW-1185">Reference proteome</keyword>
<evidence type="ECO:0000313" key="1">
    <source>
        <dbReference type="EMBL" id="SFF31970.1"/>
    </source>
</evidence>
<dbReference type="OrthoDB" id="964176at2"/>
<proteinExistence type="predicted"/>
<reference evidence="1 2" key="1">
    <citation type="submission" date="2016-10" db="EMBL/GenBank/DDBJ databases">
        <authorList>
            <person name="de Groot N.N."/>
        </authorList>
    </citation>
    <scope>NUCLEOTIDE SEQUENCE [LARGE SCALE GENOMIC DNA]</scope>
    <source>
        <strain>GEY</strain>
        <strain evidence="2">DSM 9560</strain>
    </source>
</reference>
<dbReference type="Pfam" id="PF05069">
    <property type="entry name" value="Phage_tail_S"/>
    <property type="match status" value="1"/>
</dbReference>
<dbReference type="STRING" id="1003.SAMN04488541_102563"/>
<dbReference type="InterPro" id="IPR006522">
    <property type="entry name" value="Phage_virion_morphogenesis"/>
</dbReference>
<organism evidence="1 2">
    <name type="scientific">Thermoflexibacter ruber</name>
    <dbReference type="NCBI Taxonomy" id="1003"/>
    <lineage>
        <taxon>Bacteria</taxon>
        <taxon>Pseudomonadati</taxon>
        <taxon>Bacteroidota</taxon>
        <taxon>Cytophagia</taxon>
        <taxon>Cytophagales</taxon>
        <taxon>Thermoflexibacteraceae</taxon>
        <taxon>Thermoflexibacter</taxon>
    </lineage>
</organism>
<evidence type="ECO:0000313" key="2">
    <source>
        <dbReference type="Proteomes" id="UP000199513"/>
    </source>
</evidence>